<feature type="compositionally biased region" description="Basic and acidic residues" evidence="10">
    <location>
        <begin position="1"/>
        <end position="19"/>
    </location>
</feature>
<gene>
    <name evidence="11" type="ORF">GBAR_LOCUS30226</name>
</gene>
<dbReference type="Pfam" id="PF03567">
    <property type="entry name" value="Sulfotransfer_2"/>
    <property type="match status" value="1"/>
</dbReference>
<keyword evidence="5" id="KW-1133">Transmembrane helix</keyword>
<comment type="subcellular location">
    <subcellularLocation>
        <location evidence="1 9">Golgi apparatus membrane</location>
        <topology evidence="1 9">Single-pass type II membrane protein</topology>
    </subcellularLocation>
</comment>
<name>A0AA35TW62_GEOBA</name>
<dbReference type="EC" id="2.8.2.-" evidence="9"/>
<dbReference type="GO" id="GO:0000139">
    <property type="term" value="C:Golgi membrane"/>
    <property type="evidence" value="ECO:0007669"/>
    <property type="project" value="UniProtKB-SubCell"/>
</dbReference>
<comment type="similarity">
    <text evidence="2 9">Belongs to the sulfotransferase 2 family.</text>
</comment>
<keyword evidence="4" id="KW-0812">Transmembrane</keyword>
<protein>
    <recommendedName>
        <fullName evidence="9">Carbohydrate sulfotransferase</fullName>
        <ecNumber evidence="9">2.8.2.-</ecNumber>
    </recommendedName>
</protein>
<comment type="caution">
    <text evidence="11">The sequence shown here is derived from an EMBL/GenBank/DDBJ whole genome shotgun (WGS) entry which is preliminary data.</text>
</comment>
<dbReference type="InterPro" id="IPR018011">
    <property type="entry name" value="Carb_sulfotrans_8-10"/>
</dbReference>
<reference evidence="11" key="1">
    <citation type="submission" date="2023-03" db="EMBL/GenBank/DDBJ databases">
        <authorList>
            <person name="Steffen K."/>
            <person name="Cardenas P."/>
        </authorList>
    </citation>
    <scope>NUCLEOTIDE SEQUENCE</scope>
</reference>
<keyword evidence="8 9" id="KW-0325">Glycoprotein</keyword>
<dbReference type="PANTHER" id="PTHR12137">
    <property type="entry name" value="CARBOHYDRATE SULFOTRANSFERASE"/>
    <property type="match status" value="1"/>
</dbReference>
<evidence type="ECO:0000256" key="4">
    <source>
        <dbReference type="ARBA" id="ARBA00022692"/>
    </source>
</evidence>
<organism evidence="11 12">
    <name type="scientific">Geodia barretti</name>
    <name type="common">Barrett's horny sponge</name>
    <dbReference type="NCBI Taxonomy" id="519541"/>
    <lineage>
        <taxon>Eukaryota</taxon>
        <taxon>Metazoa</taxon>
        <taxon>Porifera</taxon>
        <taxon>Demospongiae</taxon>
        <taxon>Heteroscleromorpha</taxon>
        <taxon>Tetractinellida</taxon>
        <taxon>Astrophorina</taxon>
        <taxon>Geodiidae</taxon>
        <taxon>Geodia</taxon>
    </lineage>
</organism>
<evidence type="ECO:0000256" key="10">
    <source>
        <dbReference type="SAM" id="MobiDB-lite"/>
    </source>
</evidence>
<evidence type="ECO:0000256" key="9">
    <source>
        <dbReference type="RuleBase" id="RU364020"/>
    </source>
</evidence>
<dbReference type="GO" id="GO:0008146">
    <property type="term" value="F:sulfotransferase activity"/>
    <property type="evidence" value="ECO:0007669"/>
    <property type="project" value="InterPro"/>
</dbReference>
<evidence type="ECO:0000256" key="7">
    <source>
        <dbReference type="ARBA" id="ARBA00023136"/>
    </source>
</evidence>
<keyword evidence="12" id="KW-1185">Reference proteome</keyword>
<keyword evidence="6 9" id="KW-0333">Golgi apparatus</keyword>
<evidence type="ECO:0000256" key="6">
    <source>
        <dbReference type="ARBA" id="ARBA00023034"/>
    </source>
</evidence>
<evidence type="ECO:0000256" key="1">
    <source>
        <dbReference type="ARBA" id="ARBA00004323"/>
    </source>
</evidence>
<proteinExistence type="inferred from homology"/>
<dbReference type="InterPro" id="IPR005331">
    <property type="entry name" value="Sulfotransferase"/>
</dbReference>
<keyword evidence="3 9" id="KW-0808">Transferase</keyword>
<keyword evidence="9" id="KW-0119">Carbohydrate metabolism</keyword>
<keyword evidence="7" id="KW-0472">Membrane</keyword>
<dbReference type="AlphaFoldDB" id="A0AA35TW62"/>
<feature type="region of interest" description="Disordered" evidence="10">
    <location>
        <begin position="1"/>
        <end position="23"/>
    </location>
</feature>
<evidence type="ECO:0000313" key="12">
    <source>
        <dbReference type="Proteomes" id="UP001174909"/>
    </source>
</evidence>
<evidence type="ECO:0000256" key="2">
    <source>
        <dbReference type="ARBA" id="ARBA00006339"/>
    </source>
</evidence>
<dbReference type="EMBL" id="CASHTH010004269">
    <property type="protein sequence ID" value="CAI8055334.1"/>
    <property type="molecule type" value="Genomic_DNA"/>
</dbReference>
<dbReference type="PANTHER" id="PTHR12137:SF54">
    <property type="entry name" value="CARBOHYDRATE SULFOTRANSFERASE"/>
    <property type="match status" value="1"/>
</dbReference>
<evidence type="ECO:0000313" key="11">
    <source>
        <dbReference type="EMBL" id="CAI8055334.1"/>
    </source>
</evidence>
<evidence type="ECO:0000256" key="3">
    <source>
        <dbReference type="ARBA" id="ARBA00022679"/>
    </source>
</evidence>
<dbReference type="Proteomes" id="UP001174909">
    <property type="component" value="Unassembled WGS sequence"/>
</dbReference>
<dbReference type="GO" id="GO:0016051">
    <property type="term" value="P:carbohydrate biosynthetic process"/>
    <property type="evidence" value="ECO:0007669"/>
    <property type="project" value="InterPro"/>
</dbReference>
<accession>A0AA35TW62</accession>
<evidence type="ECO:0000256" key="8">
    <source>
        <dbReference type="ARBA" id="ARBA00023180"/>
    </source>
</evidence>
<evidence type="ECO:0000256" key="5">
    <source>
        <dbReference type="ARBA" id="ARBA00022989"/>
    </source>
</evidence>
<keyword evidence="9" id="KW-0735">Signal-anchor</keyword>
<sequence>MEERGKGGEELEERGKGREELEEEAIDAAGAGPVFETMEDRAKYQREKVDEFCTRFGLDDVKYHLPTPDPRLLGGKQNEVYSYDRHLLLDQKHEILFCFVPKVGCTNLKLLVFVRQGLIRRSELTKARDEVDQRALEGAMFRNSFISIKDKARKKMALLSYYKYTMFRNPLERLASGYRSKVERFPLSGLKLDSPHFNWLRMDIYRATHPQEFQLWKMERGKTNVNVSFPDFIDYWTHNPVVNKVDGYLDEHFLMISEMCQPCRTRFDFYGNFRHFTRDARVLIDKVGGSYSDLRQGYYSDDTLSTDERMKLYYSTLPQSQKTDVIRKMALELEFHYTIFPEERDSHKQILGIDAELPL</sequence>